<keyword evidence="2" id="KW-1185">Reference proteome</keyword>
<dbReference type="EMBL" id="CM047739">
    <property type="protein sequence ID" value="KAJ0043351.1"/>
    <property type="molecule type" value="Genomic_DNA"/>
</dbReference>
<name>A0ACC0YYJ6_9ROSI</name>
<protein>
    <submittedName>
        <fullName evidence="1">Uncharacterized protein</fullName>
    </submittedName>
</protein>
<evidence type="ECO:0000313" key="2">
    <source>
        <dbReference type="Proteomes" id="UP001163603"/>
    </source>
</evidence>
<accession>A0ACC0YYJ6</accession>
<reference evidence="2" key="1">
    <citation type="journal article" date="2023" name="G3 (Bethesda)">
        <title>Genome assembly and association tests identify interacting loci associated with vigor, precocity, and sex in interspecific pistachio rootstocks.</title>
        <authorList>
            <person name="Palmer W."/>
            <person name="Jacygrad E."/>
            <person name="Sagayaradj S."/>
            <person name="Cavanaugh K."/>
            <person name="Han R."/>
            <person name="Bertier L."/>
            <person name="Beede B."/>
            <person name="Kafkas S."/>
            <person name="Golino D."/>
            <person name="Preece J."/>
            <person name="Michelmore R."/>
        </authorList>
    </citation>
    <scope>NUCLEOTIDE SEQUENCE [LARGE SCALE GENOMIC DNA]</scope>
</reference>
<comment type="caution">
    <text evidence="1">The sequence shown here is derived from an EMBL/GenBank/DDBJ whole genome shotgun (WGS) entry which is preliminary data.</text>
</comment>
<sequence>MCGQAPLLA</sequence>
<proteinExistence type="predicted"/>
<evidence type="ECO:0000313" key="1">
    <source>
        <dbReference type="EMBL" id="KAJ0043351.1"/>
    </source>
</evidence>
<dbReference type="Proteomes" id="UP001163603">
    <property type="component" value="Chromosome 4"/>
</dbReference>
<gene>
    <name evidence="1" type="ORF">Pint_18819</name>
</gene>
<organism evidence="1 2">
    <name type="scientific">Pistacia integerrima</name>
    <dbReference type="NCBI Taxonomy" id="434235"/>
    <lineage>
        <taxon>Eukaryota</taxon>
        <taxon>Viridiplantae</taxon>
        <taxon>Streptophyta</taxon>
        <taxon>Embryophyta</taxon>
        <taxon>Tracheophyta</taxon>
        <taxon>Spermatophyta</taxon>
        <taxon>Magnoliopsida</taxon>
        <taxon>eudicotyledons</taxon>
        <taxon>Gunneridae</taxon>
        <taxon>Pentapetalae</taxon>
        <taxon>rosids</taxon>
        <taxon>malvids</taxon>
        <taxon>Sapindales</taxon>
        <taxon>Anacardiaceae</taxon>
        <taxon>Pistacia</taxon>
    </lineage>
</organism>